<evidence type="ECO:0000313" key="4">
    <source>
        <dbReference type="Proteomes" id="UP001292094"/>
    </source>
</evidence>
<name>A0AAE1UHY9_9EUCA</name>
<feature type="compositionally biased region" description="Low complexity" evidence="1">
    <location>
        <begin position="155"/>
        <end position="171"/>
    </location>
</feature>
<feature type="region of interest" description="Disordered" evidence="1">
    <location>
        <begin position="1"/>
        <end position="48"/>
    </location>
</feature>
<proteinExistence type="predicted"/>
<accession>A0AAE1UHY9</accession>
<sequence>MTARNHNQQQQVQHTKNMPAGAMLQHCCSSKPTGSMRQGSPTAPRKKNEVWKEISEVLQGRGYQVNGNVCDTKMRALRKKYKTIKDNATLSGRGAMKQWQYIHVMDDLFVKKPATQPRVVEGTDPGDSDTSRATPSSSHLKPIPSPDTLQPRPAPIHSAAVSSVPSPVSPHGESSCDEHGMQPPMKRARPQQQQLLEGLTSANKERADALNSFLATYKQKQEDDKQQQQQQEKYLEKVEALHQSKVSLLEGMVRMKNDHCLEIKTLQTNHQNAVQKLQENHQLTVQNLQEGHRKEVWKLHEKIIQMQQEHQQQLVCIIGNRSNN</sequence>
<dbReference type="AlphaFoldDB" id="A0AAE1UHY9"/>
<protein>
    <recommendedName>
        <fullName evidence="2">Myb/SANT-like DNA-binding domain-containing protein</fullName>
    </recommendedName>
</protein>
<evidence type="ECO:0000256" key="1">
    <source>
        <dbReference type="SAM" id="MobiDB-lite"/>
    </source>
</evidence>
<dbReference type="Gene3D" id="1.10.10.60">
    <property type="entry name" value="Homeodomain-like"/>
    <property type="match status" value="1"/>
</dbReference>
<gene>
    <name evidence="3" type="ORF">Pmani_004952</name>
</gene>
<comment type="caution">
    <text evidence="3">The sequence shown here is derived from an EMBL/GenBank/DDBJ whole genome shotgun (WGS) entry which is preliminary data.</text>
</comment>
<evidence type="ECO:0000259" key="2">
    <source>
        <dbReference type="Pfam" id="PF13837"/>
    </source>
</evidence>
<feature type="compositionally biased region" description="Polar residues" evidence="1">
    <location>
        <begin position="1"/>
        <end position="16"/>
    </location>
</feature>
<keyword evidence="4" id="KW-1185">Reference proteome</keyword>
<evidence type="ECO:0000313" key="3">
    <source>
        <dbReference type="EMBL" id="KAK4324392.1"/>
    </source>
</evidence>
<reference evidence="3" key="1">
    <citation type="submission" date="2023-11" db="EMBL/GenBank/DDBJ databases">
        <title>Genome assemblies of two species of porcelain crab, Petrolisthes cinctipes and Petrolisthes manimaculis (Anomura: Porcellanidae).</title>
        <authorList>
            <person name="Angst P."/>
        </authorList>
    </citation>
    <scope>NUCLEOTIDE SEQUENCE</scope>
    <source>
        <strain evidence="3">PB745_02</strain>
        <tissue evidence="3">Gill</tissue>
    </source>
</reference>
<organism evidence="3 4">
    <name type="scientific">Petrolisthes manimaculis</name>
    <dbReference type="NCBI Taxonomy" id="1843537"/>
    <lineage>
        <taxon>Eukaryota</taxon>
        <taxon>Metazoa</taxon>
        <taxon>Ecdysozoa</taxon>
        <taxon>Arthropoda</taxon>
        <taxon>Crustacea</taxon>
        <taxon>Multicrustacea</taxon>
        <taxon>Malacostraca</taxon>
        <taxon>Eumalacostraca</taxon>
        <taxon>Eucarida</taxon>
        <taxon>Decapoda</taxon>
        <taxon>Pleocyemata</taxon>
        <taxon>Anomura</taxon>
        <taxon>Galatheoidea</taxon>
        <taxon>Porcellanidae</taxon>
        <taxon>Petrolisthes</taxon>
    </lineage>
</organism>
<dbReference type="Pfam" id="PF13837">
    <property type="entry name" value="Myb_DNA-bind_4"/>
    <property type="match status" value="1"/>
</dbReference>
<dbReference type="PANTHER" id="PTHR47595:SF1">
    <property type="entry name" value="MYB_SANT-LIKE DNA-BINDING DOMAIN-CONTAINING PROTEIN"/>
    <property type="match status" value="1"/>
</dbReference>
<feature type="compositionally biased region" description="Polar residues" evidence="1">
    <location>
        <begin position="27"/>
        <end position="41"/>
    </location>
</feature>
<dbReference type="Proteomes" id="UP001292094">
    <property type="component" value="Unassembled WGS sequence"/>
</dbReference>
<dbReference type="PANTHER" id="PTHR47595">
    <property type="entry name" value="HEAT SHOCK 70 KDA PROTEIN 14"/>
    <property type="match status" value="1"/>
</dbReference>
<dbReference type="EMBL" id="JAWZYT010000365">
    <property type="protein sequence ID" value="KAK4324392.1"/>
    <property type="molecule type" value="Genomic_DNA"/>
</dbReference>
<dbReference type="InterPro" id="IPR044822">
    <property type="entry name" value="Myb_DNA-bind_4"/>
</dbReference>
<feature type="region of interest" description="Disordered" evidence="1">
    <location>
        <begin position="117"/>
        <end position="193"/>
    </location>
</feature>
<feature type="domain" description="Myb/SANT-like DNA-binding" evidence="2">
    <location>
        <begin position="43"/>
        <end position="108"/>
    </location>
</feature>